<dbReference type="EMBL" id="CBUH010000161">
    <property type="protein sequence ID" value="CDI43173.1"/>
    <property type="molecule type" value="Genomic_DNA"/>
</dbReference>
<gene>
    <name evidence="1" type="ORF">LHCIRMBIA953_02214</name>
</gene>
<reference evidence="1 2" key="1">
    <citation type="submission" date="2013-09" db="EMBL/GenBank/DDBJ databases">
        <title>Draft Genome Sequence of five Lactobacillus helveticus strains CIRM-BIA 101T, 103, 104, 951 and 953 isolated from milk product.</title>
        <authorList>
            <person name="Valence F."/>
            <person name="Chuat V."/>
            <person name="Ma L."/>
            <person name="Creno S."/>
            <person name="Falentin H."/>
            <person name="Lortal S."/>
            <person name="Bizet C."/>
            <person name="Clermont D."/>
            <person name="Loux V."/>
            <person name="Bouchier C."/>
            <person name="Cousin S."/>
        </authorList>
    </citation>
    <scope>NUCLEOTIDE SEQUENCE [LARGE SCALE GENOMIC DNA]</scope>
    <source>
        <strain evidence="1 2">CIRM-BIA 953</strain>
    </source>
</reference>
<evidence type="ECO:0000313" key="1">
    <source>
        <dbReference type="EMBL" id="CDI43173.1"/>
    </source>
</evidence>
<dbReference type="AlphaFoldDB" id="U4QF07"/>
<organism evidence="1 2">
    <name type="scientific">Lactobacillus helveticus CIRM-BIA 953</name>
    <dbReference type="NCBI Taxonomy" id="1226335"/>
    <lineage>
        <taxon>Bacteria</taxon>
        <taxon>Bacillati</taxon>
        <taxon>Bacillota</taxon>
        <taxon>Bacilli</taxon>
        <taxon>Lactobacillales</taxon>
        <taxon>Lactobacillaceae</taxon>
        <taxon>Lactobacillus</taxon>
    </lineage>
</organism>
<protein>
    <submittedName>
        <fullName evidence="1">Uncharacterized protein</fullName>
    </submittedName>
</protein>
<dbReference type="Proteomes" id="UP000017243">
    <property type="component" value="Unassembled WGS sequence"/>
</dbReference>
<name>U4QF07_LACHE</name>
<proteinExistence type="predicted"/>
<accession>U4QF07</accession>
<comment type="caution">
    <text evidence="1">The sequence shown here is derived from an EMBL/GenBank/DDBJ whole genome shotgun (WGS) entry which is preliminary data.</text>
</comment>
<evidence type="ECO:0000313" key="2">
    <source>
        <dbReference type="Proteomes" id="UP000017243"/>
    </source>
</evidence>
<sequence>MQIKLVVCSECKVRRTISTLTIHQLIIIKKMAILPPLFQFSSLQ</sequence>